<reference evidence="1" key="1">
    <citation type="journal article" date="2015" name="Nature">
        <title>Complex archaea that bridge the gap between prokaryotes and eukaryotes.</title>
        <authorList>
            <person name="Spang A."/>
            <person name="Saw J.H."/>
            <person name="Jorgensen S.L."/>
            <person name="Zaremba-Niedzwiedzka K."/>
            <person name="Martijn J."/>
            <person name="Lind A.E."/>
            <person name="van Eijk R."/>
            <person name="Schleper C."/>
            <person name="Guy L."/>
            <person name="Ettema T.J."/>
        </authorList>
    </citation>
    <scope>NUCLEOTIDE SEQUENCE</scope>
</reference>
<sequence>MTEVIIRPERGKKAYRLRCRFRVEANPSERWLEKAKYRAAEEFVRDMAKQGWEYLSKHGFKMTGPYPAIETVRLPKASQQPQWHIPSRDMLEAIQAGYRLNPPPDEGGYAKTVPLIDETDKWEYELAGVFLREKILSEVPDKHEESFT</sequence>
<protein>
    <submittedName>
        <fullName evidence="1">Uncharacterized protein</fullName>
    </submittedName>
</protein>
<comment type="caution">
    <text evidence="1">The sequence shown here is derived from an EMBL/GenBank/DDBJ whole genome shotgun (WGS) entry which is preliminary data.</text>
</comment>
<gene>
    <name evidence="1" type="ORF">LCGC14_2350240</name>
</gene>
<evidence type="ECO:0000313" key="1">
    <source>
        <dbReference type="EMBL" id="KKL45976.1"/>
    </source>
</evidence>
<accession>A0A0F9CWW1</accession>
<organism evidence="1">
    <name type="scientific">marine sediment metagenome</name>
    <dbReference type="NCBI Taxonomy" id="412755"/>
    <lineage>
        <taxon>unclassified sequences</taxon>
        <taxon>metagenomes</taxon>
        <taxon>ecological metagenomes</taxon>
    </lineage>
</organism>
<name>A0A0F9CWW1_9ZZZZ</name>
<proteinExistence type="predicted"/>
<dbReference type="AlphaFoldDB" id="A0A0F9CWW1"/>
<dbReference type="EMBL" id="LAZR01034201">
    <property type="protein sequence ID" value="KKL45976.1"/>
    <property type="molecule type" value="Genomic_DNA"/>
</dbReference>